<sequence>MEEDLWSLTCSTLELEGETPSGRQPGGAPLPWEPVGDAHLGDLGGGLRFVDVAQHMGPVLEVDTHLRDRHKSSWPLLGRKAGDRGKGHEQDGPPGAGLRPAGRPLEAEPPYLMLSLMEFPLSVSSFSSLSSAFFLVDSAQAESRGGGTTAPSGTVSGTPCTSLNNNNNNKQVSTLKVLWTKVRAIFRASTRSWGQCSAMNWSRSMRISPL</sequence>
<reference evidence="2 3" key="1">
    <citation type="submission" date="2019-03" db="EMBL/GenBank/DDBJ databases">
        <title>First draft genome of Liparis tanakae, snailfish: a comprehensive survey of snailfish specific genes.</title>
        <authorList>
            <person name="Kim W."/>
            <person name="Song I."/>
            <person name="Jeong J.-H."/>
            <person name="Kim D."/>
            <person name="Kim S."/>
            <person name="Ryu S."/>
            <person name="Song J.Y."/>
            <person name="Lee S.K."/>
        </authorList>
    </citation>
    <scope>NUCLEOTIDE SEQUENCE [LARGE SCALE GENOMIC DNA]</scope>
    <source>
        <tissue evidence="2">Muscle</tissue>
    </source>
</reference>
<feature type="region of interest" description="Disordered" evidence="1">
    <location>
        <begin position="143"/>
        <end position="167"/>
    </location>
</feature>
<feature type="compositionally biased region" description="Low complexity" evidence="1">
    <location>
        <begin position="92"/>
        <end position="104"/>
    </location>
</feature>
<protein>
    <submittedName>
        <fullName evidence="2">Uncharacterized protein</fullName>
    </submittedName>
</protein>
<dbReference type="AlphaFoldDB" id="A0A4Z2E3C3"/>
<feature type="compositionally biased region" description="Basic and acidic residues" evidence="1">
    <location>
        <begin position="80"/>
        <end position="91"/>
    </location>
</feature>
<feature type="region of interest" description="Disordered" evidence="1">
    <location>
        <begin position="71"/>
        <end position="104"/>
    </location>
</feature>
<gene>
    <name evidence="2" type="ORF">EYF80_066623</name>
</gene>
<name>A0A4Z2E3C3_9TELE</name>
<keyword evidence="3" id="KW-1185">Reference proteome</keyword>
<dbReference type="Proteomes" id="UP000314294">
    <property type="component" value="Unassembled WGS sequence"/>
</dbReference>
<accession>A0A4Z2E3C3</accession>
<proteinExistence type="predicted"/>
<evidence type="ECO:0000313" key="3">
    <source>
        <dbReference type="Proteomes" id="UP000314294"/>
    </source>
</evidence>
<dbReference type="EMBL" id="SRLO01019176">
    <property type="protein sequence ID" value="TNN23257.1"/>
    <property type="molecule type" value="Genomic_DNA"/>
</dbReference>
<evidence type="ECO:0000256" key="1">
    <source>
        <dbReference type="SAM" id="MobiDB-lite"/>
    </source>
</evidence>
<evidence type="ECO:0000313" key="2">
    <source>
        <dbReference type="EMBL" id="TNN23257.1"/>
    </source>
</evidence>
<organism evidence="2 3">
    <name type="scientific">Liparis tanakae</name>
    <name type="common">Tanaka's snailfish</name>
    <dbReference type="NCBI Taxonomy" id="230148"/>
    <lineage>
        <taxon>Eukaryota</taxon>
        <taxon>Metazoa</taxon>
        <taxon>Chordata</taxon>
        <taxon>Craniata</taxon>
        <taxon>Vertebrata</taxon>
        <taxon>Euteleostomi</taxon>
        <taxon>Actinopterygii</taxon>
        <taxon>Neopterygii</taxon>
        <taxon>Teleostei</taxon>
        <taxon>Neoteleostei</taxon>
        <taxon>Acanthomorphata</taxon>
        <taxon>Eupercaria</taxon>
        <taxon>Perciformes</taxon>
        <taxon>Cottioidei</taxon>
        <taxon>Cottales</taxon>
        <taxon>Liparidae</taxon>
        <taxon>Liparis</taxon>
    </lineage>
</organism>
<feature type="compositionally biased region" description="Polar residues" evidence="1">
    <location>
        <begin position="149"/>
        <end position="163"/>
    </location>
</feature>
<comment type="caution">
    <text evidence="2">The sequence shown here is derived from an EMBL/GenBank/DDBJ whole genome shotgun (WGS) entry which is preliminary data.</text>
</comment>